<evidence type="ECO:0000256" key="1">
    <source>
        <dbReference type="SAM" id="MobiDB-lite"/>
    </source>
</evidence>
<name>A0AA35VNH0_LACSI</name>
<gene>
    <name evidence="2" type="ORF">LSALG_LOCUS12307</name>
</gene>
<protein>
    <submittedName>
        <fullName evidence="2">Uncharacterized protein</fullName>
    </submittedName>
</protein>
<proteinExistence type="predicted"/>
<feature type="compositionally biased region" description="Basic and acidic residues" evidence="1">
    <location>
        <begin position="121"/>
        <end position="130"/>
    </location>
</feature>
<keyword evidence="3" id="KW-1185">Reference proteome</keyword>
<organism evidence="2 3">
    <name type="scientific">Lactuca saligna</name>
    <name type="common">Willowleaf lettuce</name>
    <dbReference type="NCBI Taxonomy" id="75948"/>
    <lineage>
        <taxon>Eukaryota</taxon>
        <taxon>Viridiplantae</taxon>
        <taxon>Streptophyta</taxon>
        <taxon>Embryophyta</taxon>
        <taxon>Tracheophyta</taxon>
        <taxon>Spermatophyta</taxon>
        <taxon>Magnoliopsida</taxon>
        <taxon>eudicotyledons</taxon>
        <taxon>Gunneridae</taxon>
        <taxon>Pentapetalae</taxon>
        <taxon>asterids</taxon>
        <taxon>campanulids</taxon>
        <taxon>Asterales</taxon>
        <taxon>Asteraceae</taxon>
        <taxon>Cichorioideae</taxon>
        <taxon>Cichorieae</taxon>
        <taxon>Lactucinae</taxon>
        <taxon>Lactuca</taxon>
    </lineage>
</organism>
<accession>A0AA35VNH0</accession>
<evidence type="ECO:0000313" key="3">
    <source>
        <dbReference type="Proteomes" id="UP001177003"/>
    </source>
</evidence>
<sequence>MRSGCSRPSTSVNRSDRGQAPKLLEIIEYRFGSINANNTIEATDCKLKLPYGTVRPSSAKGTGFHSGDGVIHLIPLEVGGHLMVSKDIIYRDHQSFLLLVSPTEGVYNLGTKQKVTPNGAENHDAKETLG</sequence>
<dbReference type="Proteomes" id="UP001177003">
    <property type="component" value="Chromosome 2"/>
</dbReference>
<evidence type="ECO:0000313" key="2">
    <source>
        <dbReference type="EMBL" id="CAI9272064.1"/>
    </source>
</evidence>
<dbReference type="AlphaFoldDB" id="A0AA35VNH0"/>
<feature type="region of interest" description="Disordered" evidence="1">
    <location>
        <begin position="111"/>
        <end position="130"/>
    </location>
</feature>
<dbReference type="EMBL" id="OX465078">
    <property type="protein sequence ID" value="CAI9272064.1"/>
    <property type="molecule type" value="Genomic_DNA"/>
</dbReference>
<reference evidence="2" key="1">
    <citation type="submission" date="2023-04" db="EMBL/GenBank/DDBJ databases">
        <authorList>
            <person name="Vijverberg K."/>
            <person name="Xiong W."/>
            <person name="Schranz E."/>
        </authorList>
    </citation>
    <scope>NUCLEOTIDE SEQUENCE</scope>
</reference>